<protein>
    <submittedName>
        <fullName evidence="1">Uncharacterized protein</fullName>
    </submittedName>
</protein>
<name>A0A5B0N8D6_PUCGR</name>
<dbReference type="EMBL" id="VDEP01000421">
    <property type="protein sequence ID" value="KAA1084992.1"/>
    <property type="molecule type" value="Genomic_DNA"/>
</dbReference>
<reference evidence="1 2" key="1">
    <citation type="submission" date="2019-05" db="EMBL/GenBank/DDBJ databases">
        <title>Emergence of the Ug99 lineage of the wheat stem rust pathogen through somatic hybridization.</title>
        <authorList>
            <person name="Li F."/>
            <person name="Upadhyaya N.M."/>
            <person name="Sperschneider J."/>
            <person name="Matny O."/>
            <person name="Nguyen-Phuc H."/>
            <person name="Mago R."/>
            <person name="Raley C."/>
            <person name="Miller M.E."/>
            <person name="Silverstein K.A.T."/>
            <person name="Henningsen E."/>
            <person name="Hirsch C.D."/>
            <person name="Visser B."/>
            <person name="Pretorius Z.A."/>
            <person name="Steffenson B.J."/>
            <person name="Schwessinger B."/>
            <person name="Dodds P.N."/>
            <person name="Figueroa M."/>
        </authorList>
    </citation>
    <scope>NUCLEOTIDE SEQUENCE [LARGE SCALE GENOMIC DNA]</scope>
    <source>
        <strain evidence="1 2">Ug99</strain>
    </source>
</reference>
<evidence type="ECO:0000313" key="1">
    <source>
        <dbReference type="EMBL" id="KAA1084992.1"/>
    </source>
</evidence>
<evidence type="ECO:0000313" key="2">
    <source>
        <dbReference type="Proteomes" id="UP000325313"/>
    </source>
</evidence>
<dbReference type="AlphaFoldDB" id="A0A5B0N8D6"/>
<organism evidence="1 2">
    <name type="scientific">Puccinia graminis f. sp. tritici</name>
    <dbReference type="NCBI Taxonomy" id="56615"/>
    <lineage>
        <taxon>Eukaryota</taxon>
        <taxon>Fungi</taxon>
        <taxon>Dikarya</taxon>
        <taxon>Basidiomycota</taxon>
        <taxon>Pucciniomycotina</taxon>
        <taxon>Pucciniomycetes</taxon>
        <taxon>Pucciniales</taxon>
        <taxon>Pucciniaceae</taxon>
        <taxon>Puccinia</taxon>
    </lineage>
</organism>
<gene>
    <name evidence="1" type="ORF">PGTUg99_005898</name>
</gene>
<accession>A0A5B0N8D6</accession>
<comment type="caution">
    <text evidence="1">The sequence shown here is derived from an EMBL/GenBank/DDBJ whole genome shotgun (WGS) entry which is preliminary data.</text>
</comment>
<dbReference type="Proteomes" id="UP000325313">
    <property type="component" value="Unassembled WGS sequence"/>
</dbReference>
<proteinExistence type="predicted"/>
<sequence length="148" mass="15951">MDEDVLWITFMKSSYSCFIHHFHYLEGHVAQSRVHHKLRPTAGQREISRGANLPAPAQLLVSAAAMGATSHAGFTCLPAVGIAADVGLLLVLIAPNVGLALGPRSHPNKKTVPPGLEPMSSHWVTGTYPTEHLRAIIGLPDYHQAISH</sequence>